<organism evidence="3 4">
    <name type="scientific">Granulicella mallensis</name>
    <dbReference type="NCBI Taxonomy" id="940614"/>
    <lineage>
        <taxon>Bacteria</taxon>
        <taxon>Pseudomonadati</taxon>
        <taxon>Acidobacteriota</taxon>
        <taxon>Terriglobia</taxon>
        <taxon>Terriglobales</taxon>
        <taxon>Acidobacteriaceae</taxon>
        <taxon>Granulicella</taxon>
    </lineage>
</organism>
<dbReference type="InterPro" id="IPR036366">
    <property type="entry name" value="PGBDSf"/>
</dbReference>
<dbReference type="RefSeq" id="WP_184258592.1">
    <property type="nucleotide sequence ID" value="NZ_JACHIO010000019.1"/>
</dbReference>
<dbReference type="EMBL" id="JACHIO010000019">
    <property type="protein sequence ID" value="MBB5065683.1"/>
    <property type="molecule type" value="Genomic_DNA"/>
</dbReference>
<dbReference type="InterPro" id="IPR036365">
    <property type="entry name" value="PGBD-like_sf"/>
</dbReference>
<comment type="caution">
    <text evidence="3">The sequence shown here is derived from an EMBL/GenBank/DDBJ whole genome shotgun (WGS) entry which is preliminary data.</text>
</comment>
<evidence type="ECO:0000256" key="1">
    <source>
        <dbReference type="SAM" id="MobiDB-lite"/>
    </source>
</evidence>
<reference evidence="3 4" key="1">
    <citation type="submission" date="2020-08" db="EMBL/GenBank/DDBJ databases">
        <title>Genomic Encyclopedia of Type Strains, Phase IV (KMG-V): Genome sequencing to study the core and pangenomes of soil and plant-associated prokaryotes.</title>
        <authorList>
            <person name="Whitman W."/>
        </authorList>
    </citation>
    <scope>NUCLEOTIDE SEQUENCE [LARGE SCALE GENOMIC DNA]</scope>
    <source>
        <strain evidence="3 4">X5P3</strain>
    </source>
</reference>
<evidence type="ECO:0000259" key="2">
    <source>
        <dbReference type="Pfam" id="PF01471"/>
    </source>
</evidence>
<name>A0A7W7ZTV6_9BACT</name>
<sequence>MRINFNNLVSAGLLLIAVPCFGTTRPRHSSTTHATLRNARYSHSTRSAHHESAPGMAPERATEIQSALIKSGYMSGEPTGSWDSQSVAAMQKLQGDNGWQTKITPDSRALIKLGLGPQQPN</sequence>
<dbReference type="AlphaFoldDB" id="A0A7W7ZTV6"/>
<feature type="region of interest" description="Disordered" evidence="1">
    <location>
        <begin position="41"/>
        <end position="60"/>
    </location>
</feature>
<dbReference type="InterPro" id="IPR002477">
    <property type="entry name" value="Peptidoglycan-bd-like"/>
</dbReference>
<proteinExistence type="predicted"/>
<feature type="domain" description="Peptidoglycan binding-like" evidence="2">
    <location>
        <begin position="62"/>
        <end position="100"/>
    </location>
</feature>
<evidence type="ECO:0000313" key="4">
    <source>
        <dbReference type="Proteomes" id="UP000584867"/>
    </source>
</evidence>
<dbReference type="Proteomes" id="UP000584867">
    <property type="component" value="Unassembled WGS sequence"/>
</dbReference>
<protein>
    <recommendedName>
        <fullName evidence="2">Peptidoglycan binding-like domain-containing protein</fullName>
    </recommendedName>
</protein>
<dbReference type="Pfam" id="PF01471">
    <property type="entry name" value="PG_binding_1"/>
    <property type="match status" value="1"/>
</dbReference>
<accession>A0A7W7ZTV6</accession>
<dbReference type="SUPFAM" id="SSF47090">
    <property type="entry name" value="PGBD-like"/>
    <property type="match status" value="1"/>
</dbReference>
<gene>
    <name evidence="3" type="ORF">HDF15_004053</name>
</gene>
<dbReference type="Gene3D" id="1.10.101.10">
    <property type="entry name" value="PGBD-like superfamily/PGBD"/>
    <property type="match status" value="1"/>
</dbReference>
<evidence type="ECO:0000313" key="3">
    <source>
        <dbReference type="EMBL" id="MBB5065683.1"/>
    </source>
</evidence>